<keyword evidence="1" id="KW-0472">Membrane</keyword>
<comment type="caution">
    <text evidence="2">The sequence shown here is derived from an EMBL/GenBank/DDBJ whole genome shotgun (WGS) entry which is preliminary data.</text>
</comment>
<evidence type="ECO:0000256" key="1">
    <source>
        <dbReference type="SAM" id="Phobius"/>
    </source>
</evidence>
<feature type="transmembrane region" description="Helical" evidence="1">
    <location>
        <begin position="6"/>
        <end position="27"/>
    </location>
</feature>
<organism evidence="2 3">
    <name type="scientific">Neolewinella antarctica</name>
    <dbReference type="NCBI Taxonomy" id="442734"/>
    <lineage>
        <taxon>Bacteria</taxon>
        <taxon>Pseudomonadati</taxon>
        <taxon>Bacteroidota</taxon>
        <taxon>Saprospiria</taxon>
        <taxon>Saprospirales</taxon>
        <taxon>Lewinellaceae</taxon>
        <taxon>Neolewinella</taxon>
    </lineage>
</organism>
<keyword evidence="1" id="KW-1133">Transmembrane helix</keyword>
<feature type="transmembrane region" description="Helical" evidence="1">
    <location>
        <begin position="39"/>
        <end position="59"/>
    </location>
</feature>
<accession>A0ABX0X8X5</accession>
<reference evidence="2 3" key="1">
    <citation type="submission" date="2020-03" db="EMBL/GenBank/DDBJ databases">
        <title>Genomic Encyclopedia of Type Strains, Phase IV (KMG-IV): sequencing the most valuable type-strain genomes for metagenomic binning, comparative biology and taxonomic classification.</title>
        <authorList>
            <person name="Goeker M."/>
        </authorList>
    </citation>
    <scope>NUCLEOTIDE SEQUENCE [LARGE SCALE GENOMIC DNA]</scope>
    <source>
        <strain evidence="2 3">DSM 105096</strain>
    </source>
</reference>
<dbReference type="Proteomes" id="UP000770785">
    <property type="component" value="Unassembled WGS sequence"/>
</dbReference>
<evidence type="ECO:0000313" key="3">
    <source>
        <dbReference type="Proteomes" id="UP000770785"/>
    </source>
</evidence>
<gene>
    <name evidence="2" type="ORF">GGR27_001176</name>
</gene>
<keyword evidence="3" id="KW-1185">Reference proteome</keyword>
<evidence type="ECO:0000313" key="2">
    <source>
        <dbReference type="EMBL" id="NJC25677.1"/>
    </source>
</evidence>
<sequence>MTFCTGIAYVGFLLAGFFVLVAINLFVDQVKGKSPSETLAIGFFSFVATCIGLPSLFLYHWCLDGRVLHVGFWTGGCYLCLAVAAVIAFLGFKYIKDTSSPDRIVPGGLGEGLIFLAYLAVAVILGLVAWLGLWILGG</sequence>
<dbReference type="EMBL" id="JAATJH010000002">
    <property type="protein sequence ID" value="NJC25677.1"/>
    <property type="molecule type" value="Genomic_DNA"/>
</dbReference>
<proteinExistence type="predicted"/>
<name>A0ABX0X8X5_9BACT</name>
<protein>
    <submittedName>
        <fullName evidence="2">TRAP-type C4-dicarboxylate transport system permease small subunit</fullName>
    </submittedName>
</protein>
<feature type="transmembrane region" description="Helical" evidence="1">
    <location>
        <begin position="71"/>
        <end position="92"/>
    </location>
</feature>
<dbReference type="RefSeq" id="WP_168036466.1">
    <property type="nucleotide sequence ID" value="NZ_JAATJH010000002.1"/>
</dbReference>
<keyword evidence="1" id="KW-0812">Transmembrane</keyword>
<feature type="transmembrane region" description="Helical" evidence="1">
    <location>
        <begin position="113"/>
        <end position="136"/>
    </location>
</feature>